<evidence type="ECO:0008006" key="6">
    <source>
        <dbReference type="Google" id="ProtNLM"/>
    </source>
</evidence>
<evidence type="ECO:0000259" key="3">
    <source>
        <dbReference type="Pfam" id="PF13204"/>
    </source>
</evidence>
<evidence type="ECO:0000256" key="1">
    <source>
        <dbReference type="SAM" id="SignalP"/>
    </source>
</evidence>
<gene>
    <name evidence="4" type="ORF">BU24DRAFT_481590</name>
</gene>
<dbReference type="EMBL" id="ML978070">
    <property type="protein sequence ID" value="KAF2014171.1"/>
    <property type="molecule type" value="Genomic_DNA"/>
</dbReference>
<dbReference type="GeneID" id="54290577"/>
<organism evidence="4 5">
    <name type="scientific">Aaosphaeria arxii CBS 175.79</name>
    <dbReference type="NCBI Taxonomy" id="1450172"/>
    <lineage>
        <taxon>Eukaryota</taxon>
        <taxon>Fungi</taxon>
        <taxon>Dikarya</taxon>
        <taxon>Ascomycota</taxon>
        <taxon>Pezizomycotina</taxon>
        <taxon>Dothideomycetes</taxon>
        <taxon>Pleosporomycetidae</taxon>
        <taxon>Pleosporales</taxon>
        <taxon>Pleosporales incertae sedis</taxon>
        <taxon>Aaosphaeria</taxon>
    </lineage>
</organism>
<dbReference type="OrthoDB" id="2581507at2759"/>
<dbReference type="PANTHER" id="PTHR37836">
    <property type="entry name" value="LMO1036 PROTEIN"/>
    <property type="match status" value="1"/>
</dbReference>
<reference evidence="4" key="1">
    <citation type="journal article" date="2020" name="Stud. Mycol.">
        <title>101 Dothideomycetes genomes: a test case for predicting lifestyles and emergence of pathogens.</title>
        <authorList>
            <person name="Haridas S."/>
            <person name="Albert R."/>
            <person name="Binder M."/>
            <person name="Bloem J."/>
            <person name="Labutti K."/>
            <person name="Salamov A."/>
            <person name="Andreopoulos B."/>
            <person name="Baker S."/>
            <person name="Barry K."/>
            <person name="Bills G."/>
            <person name="Bluhm B."/>
            <person name="Cannon C."/>
            <person name="Castanera R."/>
            <person name="Culley D."/>
            <person name="Daum C."/>
            <person name="Ezra D."/>
            <person name="Gonzalez J."/>
            <person name="Henrissat B."/>
            <person name="Kuo A."/>
            <person name="Liang C."/>
            <person name="Lipzen A."/>
            <person name="Lutzoni F."/>
            <person name="Magnuson J."/>
            <person name="Mondo S."/>
            <person name="Nolan M."/>
            <person name="Ohm R."/>
            <person name="Pangilinan J."/>
            <person name="Park H.-J."/>
            <person name="Ramirez L."/>
            <person name="Alfaro M."/>
            <person name="Sun H."/>
            <person name="Tritt A."/>
            <person name="Yoshinaga Y."/>
            <person name="Zwiers L.-H."/>
            <person name="Turgeon B."/>
            <person name="Goodwin S."/>
            <person name="Spatafora J."/>
            <person name="Crous P."/>
            <person name="Grigoriev I."/>
        </authorList>
    </citation>
    <scope>NUCLEOTIDE SEQUENCE</scope>
    <source>
        <strain evidence="4">CBS 175.79</strain>
    </source>
</reference>
<feature type="domain" description="Apiosidase-like catalytic" evidence="3">
    <location>
        <begin position="31"/>
        <end position="384"/>
    </location>
</feature>
<keyword evidence="1" id="KW-0732">Signal</keyword>
<sequence>MVLSAIAFFSSVLYCTTVLAAPNQISYGLKPNDRFFATSDGKPFFWQADTAWLLYQNLNLTEAKTYIDDRATKGFTVILTAALFQEGLKTPNRQGDLPFINQDFSKPNEPYWQHVDTVIEYAWQKQVRIALVPAWGNLIHTNDNLPGPVNQSNAFDFGQWIGKRYPGLPKMLVGDTNPYWMNKTAVKANYALGGAYPAQKVTDFSDVYEAQAAGLVSGEGKGAMITIHCTNQWFEGGPLALASSFFGHRSWLTFDTSQSGHSDFPPNPPIPWWNARRGYEPVEIMYKVHQKRPILDNEPHYEGRYNNAKQGNAYWNASNVRIGSYQAVFSGASGVTYGSDNVWQMYIPGLSEPTGSGPTRSWAEDISLPGSSQIQYVKKVILDRKSYFTRVPAQEIIIGDNGSGEEHVTATIDGAGGFILVFTPISVPFTISTTSLRSRRPKASWYNPLNGEYMVFALDGSLKSTETFTPPTAPDHSDWVLVLEG</sequence>
<protein>
    <recommendedName>
        <fullName evidence="6">DUF4038 domain-containing protein</fullName>
    </recommendedName>
</protein>
<accession>A0A6A5XMY8</accession>
<evidence type="ECO:0000259" key="2">
    <source>
        <dbReference type="Pfam" id="PF12904"/>
    </source>
</evidence>
<dbReference type="RefSeq" id="XP_033382510.1">
    <property type="nucleotide sequence ID" value="XM_033533180.1"/>
</dbReference>
<dbReference type="Pfam" id="PF13204">
    <property type="entry name" value="Apiosidase"/>
    <property type="match status" value="1"/>
</dbReference>
<evidence type="ECO:0000313" key="5">
    <source>
        <dbReference type="Proteomes" id="UP000799778"/>
    </source>
</evidence>
<dbReference type="PANTHER" id="PTHR37836:SF2">
    <property type="entry name" value="DUF4038 DOMAIN-CONTAINING PROTEIN"/>
    <property type="match status" value="1"/>
</dbReference>
<feature type="signal peptide" evidence="1">
    <location>
        <begin position="1"/>
        <end position="20"/>
    </location>
</feature>
<dbReference type="Pfam" id="PF12904">
    <property type="entry name" value="Collagen_bind_2"/>
    <property type="match status" value="1"/>
</dbReference>
<feature type="chain" id="PRO_5025500586" description="DUF4038 domain-containing protein" evidence="1">
    <location>
        <begin position="21"/>
        <end position="485"/>
    </location>
</feature>
<name>A0A6A5XMY8_9PLEO</name>
<dbReference type="Gene3D" id="3.20.20.80">
    <property type="entry name" value="Glycosidases"/>
    <property type="match status" value="1"/>
</dbReference>
<dbReference type="Proteomes" id="UP000799778">
    <property type="component" value="Unassembled WGS sequence"/>
</dbReference>
<dbReference type="InterPro" id="IPR024749">
    <property type="entry name" value="Collagen-bd_put"/>
</dbReference>
<feature type="domain" description="Putative collagen-binding" evidence="2">
    <location>
        <begin position="391"/>
        <end position="484"/>
    </location>
</feature>
<evidence type="ECO:0000313" key="4">
    <source>
        <dbReference type="EMBL" id="KAF2014171.1"/>
    </source>
</evidence>
<dbReference type="InterPro" id="IPR025277">
    <property type="entry name" value="Apiosidase-like_cat_dom"/>
</dbReference>
<proteinExistence type="predicted"/>
<dbReference type="AlphaFoldDB" id="A0A6A5XMY8"/>
<keyword evidence="5" id="KW-1185">Reference proteome</keyword>